<evidence type="ECO:0000313" key="5">
    <source>
        <dbReference type="EMBL" id="QYA18575.1"/>
    </source>
</evidence>
<dbReference type="GO" id="GO:0008270">
    <property type="term" value="F:zinc ion binding"/>
    <property type="evidence" value="ECO:0007669"/>
    <property type="project" value="UniProtKB-KW"/>
</dbReference>
<dbReference type="Gene3D" id="6.10.140.2220">
    <property type="match status" value="1"/>
</dbReference>
<dbReference type="PROSITE" id="PS50865">
    <property type="entry name" value="ZF_MYND_2"/>
    <property type="match status" value="1"/>
</dbReference>
<keyword evidence="3" id="KW-0862">Zinc</keyword>
<reference evidence="5" key="1">
    <citation type="submission" date="2021-06" db="EMBL/GenBank/DDBJ databases">
        <authorList>
            <person name="Rolland C."/>
        </authorList>
    </citation>
    <scope>NUCLEOTIDE SEQUENCE</scope>
    <source>
        <strain evidence="5">347.936635</strain>
    </source>
</reference>
<accession>A0A8F8PMJ0</accession>
<dbReference type="Pfam" id="PF01753">
    <property type="entry name" value="zf-MYND"/>
    <property type="match status" value="1"/>
</dbReference>
<protein>
    <submittedName>
        <fullName evidence="5">MYND-type zinc finger protein</fullName>
    </submittedName>
</protein>
<dbReference type="SUPFAM" id="SSF144232">
    <property type="entry name" value="HIT/MYND zinc finger-like"/>
    <property type="match status" value="1"/>
</dbReference>
<gene>
    <name evidence="5" type="ORF">KOM_12_306</name>
</gene>
<proteinExistence type="predicted"/>
<evidence type="ECO:0000256" key="3">
    <source>
        <dbReference type="ARBA" id="ARBA00022833"/>
    </source>
</evidence>
<feature type="domain" description="MYND-type" evidence="4">
    <location>
        <begin position="26"/>
        <end position="64"/>
    </location>
</feature>
<dbReference type="EMBL" id="MZ420154">
    <property type="protein sequence ID" value="QYA18575.1"/>
    <property type="molecule type" value="Genomic_DNA"/>
</dbReference>
<keyword evidence="1" id="KW-0479">Metal-binding</keyword>
<keyword evidence="2" id="KW-0863">Zinc-finger</keyword>
<evidence type="ECO:0000256" key="2">
    <source>
        <dbReference type="ARBA" id="ARBA00022771"/>
    </source>
</evidence>
<evidence type="ECO:0000256" key="1">
    <source>
        <dbReference type="ARBA" id="ARBA00022723"/>
    </source>
</evidence>
<organism evidence="5">
    <name type="scientific">Clandestinovirus</name>
    <dbReference type="NCBI Taxonomy" id="2831644"/>
    <lineage>
        <taxon>Viruses</taxon>
    </lineage>
</organism>
<dbReference type="InterPro" id="IPR002893">
    <property type="entry name" value="Znf_MYND"/>
</dbReference>
<evidence type="ECO:0000259" key="4">
    <source>
        <dbReference type="PROSITE" id="PS50865"/>
    </source>
</evidence>
<sequence length="176" mass="19770">MNNLTEPSTTTVPSAKGNIARNTCGNMLCGKKDGLKNCSKCKSVAYCSFECQRLDWKTRHKSICSVPASDLTETDVNQDMSIFREVMKRVSFDQLTLLTQPDYCIVVQNEGENCLGSVLKFEDAITMLKPTCSISEQRAQEMANQCCSRQGNFIYVVIVHDRSNVRTYTLRINKSS</sequence>
<name>A0A8F8PMJ0_9VIRU</name>